<evidence type="ECO:0000259" key="1">
    <source>
        <dbReference type="Pfam" id="PF20415"/>
    </source>
</evidence>
<dbReference type="InterPro" id="IPR046522">
    <property type="entry name" value="DUF6699"/>
</dbReference>
<dbReference type="Pfam" id="PF20415">
    <property type="entry name" value="DUF6699"/>
    <property type="match status" value="1"/>
</dbReference>
<proteinExistence type="predicted"/>
<feature type="domain" description="DUF6699" evidence="1">
    <location>
        <begin position="94"/>
        <end position="246"/>
    </location>
</feature>
<accession>A0ABR1K0G0</accession>
<evidence type="ECO:0000313" key="2">
    <source>
        <dbReference type="EMBL" id="KAK7453551.1"/>
    </source>
</evidence>
<dbReference type="EMBL" id="JBANRG010000026">
    <property type="protein sequence ID" value="KAK7453551.1"/>
    <property type="molecule type" value="Genomic_DNA"/>
</dbReference>
<gene>
    <name evidence="3" type="ORF">VKT23_001437</name>
    <name evidence="2" type="ORF">VKT23_011831</name>
</gene>
<organism evidence="3 4">
    <name type="scientific">Marasmiellus scandens</name>
    <dbReference type="NCBI Taxonomy" id="2682957"/>
    <lineage>
        <taxon>Eukaryota</taxon>
        <taxon>Fungi</taxon>
        <taxon>Dikarya</taxon>
        <taxon>Basidiomycota</taxon>
        <taxon>Agaricomycotina</taxon>
        <taxon>Agaricomycetes</taxon>
        <taxon>Agaricomycetidae</taxon>
        <taxon>Agaricales</taxon>
        <taxon>Marasmiineae</taxon>
        <taxon>Omphalotaceae</taxon>
        <taxon>Marasmiellus</taxon>
    </lineage>
</organism>
<keyword evidence="4" id="KW-1185">Reference proteome</keyword>
<sequence>MNLAFYPEFCSPRWTWPITTLSPPWPYSSWTPPQVVNVQYGPNFFGASPSAPVQLGTPMQTPLALPTPRQPAQAPFQVRPHPLLSRQGDNPYVHWDIINQPEVGADVHSSTTIESFHEQAFYYSRGEPHEISILLDKFSFPSNLNDWIYKWGPIKVMPNYHRGLAPLYGNRVPRFTIRDVLQAVWRYFCEPLTAQEIASMNVWYPGHLDRYRSFREQMILRRGVTDPYRVYRRSDILGQRIRFGGFQIVDGSSDDPQSWRNSIKLVLLDA</sequence>
<evidence type="ECO:0000313" key="3">
    <source>
        <dbReference type="EMBL" id="KAK7470002.1"/>
    </source>
</evidence>
<reference evidence="3 4" key="1">
    <citation type="submission" date="2024-01" db="EMBL/GenBank/DDBJ databases">
        <title>A draft genome for the cacao thread blight pathogen Marasmiellus scandens.</title>
        <authorList>
            <person name="Baruah I.K."/>
            <person name="Leung J."/>
            <person name="Bukari Y."/>
            <person name="Amoako-Attah I."/>
            <person name="Meinhardt L.W."/>
            <person name="Bailey B.A."/>
            <person name="Cohen S.P."/>
        </authorList>
    </citation>
    <scope>NUCLEOTIDE SEQUENCE [LARGE SCALE GENOMIC DNA]</scope>
    <source>
        <strain evidence="3 4">GH-19</strain>
    </source>
</reference>
<name>A0ABR1K0G0_9AGAR</name>
<protein>
    <recommendedName>
        <fullName evidence="1">DUF6699 domain-containing protein</fullName>
    </recommendedName>
</protein>
<evidence type="ECO:0000313" key="4">
    <source>
        <dbReference type="Proteomes" id="UP001498398"/>
    </source>
</evidence>
<dbReference type="EMBL" id="JBANRG010000002">
    <property type="protein sequence ID" value="KAK7470002.1"/>
    <property type="molecule type" value="Genomic_DNA"/>
</dbReference>
<comment type="caution">
    <text evidence="3">The sequence shown here is derived from an EMBL/GenBank/DDBJ whole genome shotgun (WGS) entry which is preliminary data.</text>
</comment>
<dbReference type="Proteomes" id="UP001498398">
    <property type="component" value="Unassembled WGS sequence"/>
</dbReference>